<dbReference type="InterPro" id="IPR033801">
    <property type="entry name" value="CBM6-CBM35-CBM36-like_1"/>
</dbReference>
<sequence>MPSPELPDTGRDPRWRRRAVTAAVALLAAGTTAPATAAAEPDARAGAQTPFTSGEAEDAETNGTVLGPDLTQGSLASEASGRRAVTLDGPDRLSSSPSAPTRTR</sequence>
<accession>A0ABP6S3N8</accession>
<dbReference type="Proteomes" id="UP001500483">
    <property type="component" value="Unassembled WGS sequence"/>
</dbReference>
<dbReference type="RefSeq" id="WP_344931485.1">
    <property type="nucleotide sequence ID" value="NZ_BAAAYK010000041.1"/>
</dbReference>
<evidence type="ECO:0000313" key="4">
    <source>
        <dbReference type="EMBL" id="GAA3366495.1"/>
    </source>
</evidence>
<gene>
    <name evidence="4" type="ORF">GCM10020366_70330</name>
</gene>
<feature type="compositionally biased region" description="Low complexity" evidence="1">
    <location>
        <begin position="31"/>
        <end position="47"/>
    </location>
</feature>
<comment type="caution">
    <text evidence="4">The sequence shown here is derived from an EMBL/GenBank/DDBJ whole genome shotgun (WGS) entry which is preliminary data.</text>
</comment>
<evidence type="ECO:0000256" key="2">
    <source>
        <dbReference type="SAM" id="SignalP"/>
    </source>
</evidence>
<keyword evidence="5" id="KW-1185">Reference proteome</keyword>
<feature type="domain" description="CBM6/CBM35/CBM36-like 1" evidence="3">
    <location>
        <begin position="50"/>
        <end position="88"/>
    </location>
</feature>
<evidence type="ECO:0000256" key="1">
    <source>
        <dbReference type="SAM" id="MobiDB-lite"/>
    </source>
</evidence>
<proteinExistence type="predicted"/>
<reference evidence="5" key="1">
    <citation type="journal article" date="2019" name="Int. J. Syst. Evol. Microbiol.">
        <title>The Global Catalogue of Microorganisms (GCM) 10K type strain sequencing project: providing services to taxonomists for standard genome sequencing and annotation.</title>
        <authorList>
            <consortium name="The Broad Institute Genomics Platform"/>
            <consortium name="The Broad Institute Genome Sequencing Center for Infectious Disease"/>
            <person name="Wu L."/>
            <person name="Ma J."/>
        </authorList>
    </citation>
    <scope>NUCLEOTIDE SEQUENCE [LARGE SCALE GENOMIC DNA]</scope>
    <source>
        <strain evidence="5">JCM 9687</strain>
    </source>
</reference>
<feature type="signal peptide" evidence="2">
    <location>
        <begin position="1"/>
        <end position="37"/>
    </location>
</feature>
<evidence type="ECO:0000259" key="3">
    <source>
        <dbReference type="Pfam" id="PF22815"/>
    </source>
</evidence>
<dbReference type="EMBL" id="BAAAYK010000041">
    <property type="protein sequence ID" value="GAA3366495.1"/>
    <property type="molecule type" value="Genomic_DNA"/>
</dbReference>
<feature type="compositionally biased region" description="Polar residues" evidence="1">
    <location>
        <begin position="93"/>
        <end position="104"/>
    </location>
</feature>
<keyword evidence="2" id="KW-0732">Signal</keyword>
<feature type="chain" id="PRO_5046688646" description="CBM6/CBM35/CBM36-like 1 domain-containing protein" evidence="2">
    <location>
        <begin position="38"/>
        <end position="104"/>
    </location>
</feature>
<organism evidence="4 5">
    <name type="scientific">Saccharopolyspora gregorii</name>
    <dbReference type="NCBI Taxonomy" id="33914"/>
    <lineage>
        <taxon>Bacteria</taxon>
        <taxon>Bacillati</taxon>
        <taxon>Actinomycetota</taxon>
        <taxon>Actinomycetes</taxon>
        <taxon>Pseudonocardiales</taxon>
        <taxon>Pseudonocardiaceae</taxon>
        <taxon>Saccharopolyspora</taxon>
    </lineage>
</organism>
<protein>
    <recommendedName>
        <fullName evidence="3">CBM6/CBM35/CBM36-like 1 domain-containing protein</fullName>
    </recommendedName>
</protein>
<name>A0ABP6S3N8_9PSEU</name>
<evidence type="ECO:0000313" key="5">
    <source>
        <dbReference type="Proteomes" id="UP001500483"/>
    </source>
</evidence>
<dbReference type="Pfam" id="PF22815">
    <property type="entry name" value="CatAgl_D1"/>
    <property type="match status" value="1"/>
</dbReference>
<feature type="region of interest" description="Disordered" evidence="1">
    <location>
        <begin position="31"/>
        <end position="104"/>
    </location>
</feature>